<name>A0A8S4NDB0_OWEFU</name>
<feature type="compositionally biased region" description="Basic and acidic residues" evidence="1">
    <location>
        <begin position="186"/>
        <end position="204"/>
    </location>
</feature>
<evidence type="ECO:0000313" key="3">
    <source>
        <dbReference type="Proteomes" id="UP000749559"/>
    </source>
</evidence>
<proteinExistence type="predicted"/>
<feature type="region of interest" description="Disordered" evidence="1">
    <location>
        <begin position="220"/>
        <end position="244"/>
    </location>
</feature>
<dbReference type="EMBL" id="CAIIXF020000003">
    <property type="protein sequence ID" value="CAH1779080.1"/>
    <property type="molecule type" value="Genomic_DNA"/>
</dbReference>
<dbReference type="Proteomes" id="UP000749559">
    <property type="component" value="Unassembled WGS sequence"/>
</dbReference>
<comment type="caution">
    <text evidence="2">The sequence shown here is derived from an EMBL/GenBank/DDBJ whole genome shotgun (WGS) entry which is preliminary data.</text>
</comment>
<keyword evidence="3" id="KW-1185">Reference proteome</keyword>
<reference evidence="2" key="1">
    <citation type="submission" date="2022-03" db="EMBL/GenBank/DDBJ databases">
        <authorList>
            <person name="Martin C."/>
        </authorList>
    </citation>
    <scope>NUCLEOTIDE SEQUENCE</scope>
</reference>
<organism evidence="2 3">
    <name type="scientific">Owenia fusiformis</name>
    <name type="common">Polychaete worm</name>
    <dbReference type="NCBI Taxonomy" id="6347"/>
    <lineage>
        <taxon>Eukaryota</taxon>
        <taxon>Metazoa</taxon>
        <taxon>Spiralia</taxon>
        <taxon>Lophotrochozoa</taxon>
        <taxon>Annelida</taxon>
        <taxon>Polychaeta</taxon>
        <taxon>Sedentaria</taxon>
        <taxon>Canalipalpata</taxon>
        <taxon>Sabellida</taxon>
        <taxon>Oweniida</taxon>
        <taxon>Oweniidae</taxon>
        <taxon>Owenia</taxon>
    </lineage>
</organism>
<evidence type="ECO:0000313" key="2">
    <source>
        <dbReference type="EMBL" id="CAH1779080.1"/>
    </source>
</evidence>
<evidence type="ECO:0000256" key="1">
    <source>
        <dbReference type="SAM" id="MobiDB-lite"/>
    </source>
</evidence>
<protein>
    <submittedName>
        <fullName evidence="2">Uncharacterized protein</fullName>
    </submittedName>
</protein>
<dbReference type="AlphaFoldDB" id="A0A8S4NDB0"/>
<sequence length="303" mass="35541">MKIDGGKTNNEYLQIYTSKWLEGLMNARYPLIDALGSKSDMPRVDVLFTLVLYILVEFIQSCPEARELLRSREGGLSVSLQLICKYSTNVLDCKSDPQQISKDDINGFIGSLKDLRHKGDEINNLLSSPPFPFPPYWPNPKSPVSITEEGTITKIGYLKERQRWTKWKKVIQENIRQEQIRIGLQKEMETKPQEKAQEKRQREEETIEENILQEQIRIGLQKEMETKPQEEGQEKRQREEETQRELQRELVNNFMRIGPLDEENVKHKFVPIWGDERSDEEIDEDSSQDDEEEGVDIFTYFKT</sequence>
<feature type="compositionally biased region" description="Acidic residues" evidence="1">
    <location>
        <begin position="277"/>
        <end position="295"/>
    </location>
</feature>
<accession>A0A8S4NDB0</accession>
<feature type="region of interest" description="Disordered" evidence="1">
    <location>
        <begin position="186"/>
        <end position="206"/>
    </location>
</feature>
<gene>
    <name evidence="2" type="ORF">OFUS_LOCUS5921</name>
</gene>
<feature type="region of interest" description="Disordered" evidence="1">
    <location>
        <begin position="271"/>
        <end position="303"/>
    </location>
</feature>